<protein>
    <submittedName>
        <fullName evidence="1">Uncharacterized protein</fullName>
    </submittedName>
</protein>
<sequence length="236" mass="27286">MRVNTAKRVLSTNVSSALEFLADENNTPHYLTTAWFIKVIAKWFKLMTSRYCSVALGKLHIEEFNESISFLHECIDLFTNLTVDNEGHFKPVQKGMIITTTSILELTNYLLEKRAFQFVFIGRMIQDCVENLFSVIRSKNPVPNALQFKNNLKLISVSLYVRPVSRSNYKENDRDYVTGFLDVLDSKKKTKISDPKININAIKINLEEIPIFKEIDMNILYNIAGYTYNSQFAKNF</sequence>
<name>A0AAV2NCD3_9HYME</name>
<evidence type="ECO:0000313" key="2">
    <source>
        <dbReference type="Proteomes" id="UP001497644"/>
    </source>
</evidence>
<reference evidence="1" key="1">
    <citation type="submission" date="2024-04" db="EMBL/GenBank/DDBJ databases">
        <authorList>
            <consortium name="Molecular Ecology Group"/>
        </authorList>
    </citation>
    <scope>NUCLEOTIDE SEQUENCE</scope>
</reference>
<evidence type="ECO:0000313" key="1">
    <source>
        <dbReference type="EMBL" id="CAL1677325.1"/>
    </source>
</evidence>
<dbReference type="EMBL" id="OZ034835">
    <property type="protein sequence ID" value="CAL1677325.1"/>
    <property type="molecule type" value="Genomic_DNA"/>
</dbReference>
<keyword evidence="2" id="KW-1185">Reference proteome</keyword>
<accession>A0AAV2NCD3</accession>
<proteinExistence type="predicted"/>
<dbReference type="Proteomes" id="UP001497644">
    <property type="component" value="Chromosome 12"/>
</dbReference>
<dbReference type="AlphaFoldDB" id="A0AAV2NCD3"/>
<gene>
    <name evidence="1" type="ORF">LPLAT_LOCUS3350</name>
</gene>
<organism evidence="1 2">
    <name type="scientific">Lasius platythorax</name>
    <dbReference type="NCBI Taxonomy" id="488582"/>
    <lineage>
        <taxon>Eukaryota</taxon>
        <taxon>Metazoa</taxon>
        <taxon>Ecdysozoa</taxon>
        <taxon>Arthropoda</taxon>
        <taxon>Hexapoda</taxon>
        <taxon>Insecta</taxon>
        <taxon>Pterygota</taxon>
        <taxon>Neoptera</taxon>
        <taxon>Endopterygota</taxon>
        <taxon>Hymenoptera</taxon>
        <taxon>Apocrita</taxon>
        <taxon>Aculeata</taxon>
        <taxon>Formicoidea</taxon>
        <taxon>Formicidae</taxon>
        <taxon>Formicinae</taxon>
        <taxon>Lasius</taxon>
        <taxon>Lasius</taxon>
    </lineage>
</organism>